<evidence type="ECO:0000313" key="5">
    <source>
        <dbReference type="EMBL" id="NBH61742.1"/>
    </source>
</evidence>
<dbReference type="NCBIfam" id="NF000355">
    <property type="entry name" value="ribo_prot_ABC_F"/>
    <property type="match status" value="1"/>
</dbReference>
<evidence type="ECO:0000256" key="1">
    <source>
        <dbReference type="ARBA" id="ARBA00022741"/>
    </source>
</evidence>
<dbReference type="PANTHER" id="PTHR42855:SF2">
    <property type="entry name" value="DRUG RESISTANCE ABC TRANSPORTER,ATP-BINDING PROTEIN"/>
    <property type="match status" value="1"/>
</dbReference>
<dbReference type="Pfam" id="PF00005">
    <property type="entry name" value="ABC_tran"/>
    <property type="match status" value="2"/>
</dbReference>
<comment type="caution">
    <text evidence="5">The sequence shown here is derived from an EMBL/GenBank/DDBJ whole genome shotgun (WGS) entry which is preliminary data.</text>
</comment>
<dbReference type="Gene3D" id="3.40.50.300">
    <property type="entry name" value="P-loop containing nucleotide triphosphate hydrolases"/>
    <property type="match status" value="2"/>
</dbReference>
<evidence type="ECO:0000313" key="6">
    <source>
        <dbReference type="Proteomes" id="UP000446866"/>
    </source>
</evidence>
<dbReference type="GO" id="GO:0005524">
    <property type="term" value="F:ATP binding"/>
    <property type="evidence" value="ECO:0007669"/>
    <property type="project" value="UniProtKB-KW"/>
</dbReference>
<dbReference type="AlphaFoldDB" id="A0A845QHY2"/>
<dbReference type="RefSeq" id="WP_160202026.1">
    <property type="nucleotide sequence ID" value="NZ_QXWK01000014.1"/>
</dbReference>
<accession>A0A845QHY2</accession>
<dbReference type="InterPro" id="IPR027417">
    <property type="entry name" value="P-loop_NTPase"/>
</dbReference>
<feature type="region of interest" description="Disordered" evidence="3">
    <location>
        <begin position="245"/>
        <end position="266"/>
    </location>
</feature>
<proteinExistence type="predicted"/>
<dbReference type="GO" id="GO:0016887">
    <property type="term" value="F:ATP hydrolysis activity"/>
    <property type="evidence" value="ECO:0007669"/>
    <property type="project" value="InterPro"/>
</dbReference>
<dbReference type="CDD" id="cd03221">
    <property type="entry name" value="ABCF_EF-3"/>
    <property type="match status" value="2"/>
</dbReference>
<evidence type="ECO:0000256" key="2">
    <source>
        <dbReference type="ARBA" id="ARBA00022840"/>
    </source>
</evidence>
<feature type="domain" description="ABC transporter" evidence="4">
    <location>
        <begin position="4"/>
        <end position="216"/>
    </location>
</feature>
<dbReference type="InterPro" id="IPR017871">
    <property type="entry name" value="ABC_transporter-like_CS"/>
</dbReference>
<dbReference type="PROSITE" id="PS00211">
    <property type="entry name" value="ABC_TRANSPORTER_1"/>
    <property type="match status" value="1"/>
</dbReference>
<dbReference type="InterPro" id="IPR051309">
    <property type="entry name" value="ABCF_ATPase"/>
</dbReference>
<dbReference type="InterPro" id="IPR003593">
    <property type="entry name" value="AAA+_ATPase"/>
</dbReference>
<dbReference type="InterPro" id="IPR003439">
    <property type="entry name" value="ABC_transporter-like_ATP-bd"/>
</dbReference>
<evidence type="ECO:0000256" key="3">
    <source>
        <dbReference type="SAM" id="MobiDB-lite"/>
    </source>
</evidence>
<name>A0A845QHY2_9FIRM</name>
<dbReference type="PROSITE" id="PS50893">
    <property type="entry name" value="ABC_TRANSPORTER_2"/>
    <property type="match status" value="1"/>
</dbReference>
<evidence type="ECO:0000259" key="4">
    <source>
        <dbReference type="PROSITE" id="PS50893"/>
    </source>
</evidence>
<sequence length="518" mass="58349">MSLISINNLTFAYDGSYDTIFKNVSFQIDTDWKLGFTGRNGRGKTTFLNLLLGKYSYEGQISSKVIFSYFPFTPQTADDTNRLTLDIVDQIVPNYEYWQLSRELNYLKTSDDILYRPYTSLSGGEKAKVQLAALFLREDGFLLIDEPTNHLDMHGREILAKYLQKKRGFILVSHDRLFLDACVDHILSINKTNIEIQKGNFSSWLYNKELQDSYEMAENEKLTRQIKSMEAAARRTAAWSDTIEKRKTGGTGGQAGVKPDKGHIGAQSAKMMKRSKAAAIRKEAAINSKSSLLKNIERADDLKIHPLTYHTDVLVTLDHVSGFYLDSADSTAFPVFNKKSFTVKRGDRIALQGPNGCGKSSILKLILQAAESTFAAVTDEAPVSLPEFTGNLHVGSRLVISYVPQTTAGLCGTLDTYASRRSIDITLLKTILRKLDFSRLQFEKNIEDYSEGQKKKVLLAASLCENAHLYIWDEPLNYIDVLSRMQIENLLLQFQPTMIFVEHDKAFCDNVATETVLL</sequence>
<keyword evidence="1" id="KW-0547">Nucleotide-binding</keyword>
<reference evidence="5 6" key="1">
    <citation type="submission" date="2018-08" db="EMBL/GenBank/DDBJ databases">
        <title>Murine metabolic-syndrome-specific gut microbial biobank.</title>
        <authorList>
            <person name="Liu C."/>
        </authorList>
    </citation>
    <scope>NUCLEOTIDE SEQUENCE [LARGE SCALE GENOMIC DNA]</scope>
    <source>
        <strain evidence="5 6">28</strain>
    </source>
</reference>
<dbReference type="EMBL" id="QXWK01000014">
    <property type="protein sequence ID" value="NBH61742.1"/>
    <property type="molecule type" value="Genomic_DNA"/>
</dbReference>
<dbReference type="SUPFAM" id="SSF52540">
    <property type="entry name" value="P-loop containing nucleoside triphosphate hydrolases"/>
    <property type="match status" value="2"/>
</dbReference>
<protein>
    <submittedName>
        <fullName evidence="5">ABC-F type ribosomal protection protein</fullName>
    </submittedName>
</protein>
<organism evidence="5 6">
    <name type="scientific">Anaerotruncus colihominis</name>
    <dbReference type="NCBI Taxonomy" id="169435"/>
    <lineage>
        <taxon>Bacteria</taxon>
        <taxon>Bacillati</taxon>
        <taxon>Bacillota</taxon>
        <taxon>Clostridia</taxon>
        <taxon>Eubacteriales</taxon>
        <taxon>Oscillospiraceae</taxon>
        <taxon>Anaerotruncus</taxon>
    </lineage>
</organism>
<dbReference type="PANTHER" id="PTHR42855">
    <property type="entry name" value="ABC TRANSPORTER ATP-BINDING SUBUNIT"/>
    <property type="match status" value="1"/>
</dbReference>
<dbReference type="SMART" id="SM00382">
    <property type="entry name" value="AAA"/>
    <property type="match status" value="2"/>
</dbReference>
<keyword evidence="2" id="KW-0067">ATP-binding</keyword>
<dbReference type="Proteomes" id="UP000446866">
    <property type="component" value="Unassembled WGS sequence"/>
</dbReference>
<keyword evidence="6" id="KW-1185">Reference proteome</keyword>
<gene>
    <name evidence="5" type="primary">abc-f</name>
    <name evidence="5" type="ORF">D0435_08765</name>
</gene>